<dbReference type="InterPro" id="IPR036051">
    <property type="entry name" value="KRAB_dom_sf"/>
</dbReference>
<reference evidence="2" key="2">
    <citation type="submission" date="2025-09" db="UniProtKB">
        <authorList>
            <consortium name="Ensembl"/>
        </authorList>
    </citation>
    <scope>IDENTIFICATION</scope>
</reference>
<dbReference type="PROSITE" id="PS50805">
    <property type="entry name" value="KRAB"/>
    <property type="match status" value="1"/>
</dbReference>
<dbReference type="CDD" id="cd07765">
    <property type="entry name" value="KRAB_A-box"/>
    <property type="match status" value="1"/>
</dbReference>
<dbReference type="SUPFAM" id="SSF109640">
    <property type="entry name" value="KRAB domain (Kruppel-associated box)"/>
    <property type="match status" value="1"/>
</dbReference>
<dbReference type="InterPro" id="IPR001909">
    <property type="entry name" value="KRAB"/>
</dbReference>
<reference evidence="2" key="1">
    <citation type="submission" date="2025-08" db="UniProtKB">
        <authorList>
            <consortium name="Ensembl"/>
        </authorList>
    </citation>
    <scope>IDENTIFICATION</scope>
</reference>
<evidence type="ECO:0000259" key="1">
    <source>
        <dbReference type="PROSITE" id="PS50805"/>
    </source>
</evidence>
<name>A0A8C5WTI2_LATLA</name>
<dbReference type="GeneTree" id="ENSGT01150000287324"/>
<feature type="domain" description="KRAB" evidence="1">
    <location>
        <begin position="9"/>
        <end position="69"/>
    </location>
</feature>
<protein>
    <recommendedName>
        <fullName evidence="1">KRAB domain-containing protein</fullName>
    </recommendedName>
</protein>
<dbReference type="Proteomes" id="UP000694406">
    <property type="component" value="Unplaced"/>
</dbReference>
<evidence type="ECO:0000313" key="2">
    <source>
        <dbReference type="Ensembl" id="ENSLLTP00000011854.1"/>
    </source>
</evidence>
<accession>A0A8C5WTI2</accession>
<dbReference type="Pfam" id="PF01352">
    <property type="entry name" value="KRAB"/>
    <property type="match status" value="1"/>
</dbReference>
<dbReference type="SMART" id="SM00349">
    <property type="entry name" value="KRAB"/>
    <property type="match status" value="1"/>
</dbReference>
<sequence length="69" mass="7903">VDLGNCSFLLQEEVGVRFTKEEWALLDSSQRALHGEVMMETSRNLACLSKKLSGFLFQIEEQKLISRLE</sequence>
<proteinExistence type="predicted"/>
<dbReference type="PANTHER" id="PTHR23232:SF142">
    <property type="entry name" value="GASTRULA ZINC FINGER PROTEIN XLCGF57.1-LIKE-RELATED"/>
    <property type="match status" value="1"/>
</dbReference>
<keyword evidence="3" id="KW-1185">Reference proteome</keyword>
<evidence type="ECO:0000313" key="3">
    <source>
        <dbReference type="Proteomes" id="UP000694406"/>
    </source>
</evidence>
<dbReference type="PANTHER" id="PTHR23232">
    <property type="entry name" value="KRAB DOMAIN C2H2 ZINC FINGER"/>
    <property type="match status" value="1"/>
</dbReference>
<dbReference type="AlphaFoldDB" id="A0A8C5WTI2"/>
<dbReference type="GO" id="GO:0006355">
    <property type="term" value="P:regulation of DNA-templated transcription"/>
    <property type="evidence" value="ECO:0007669"/>
    <property type="project" value="InterPro"/>
</dbReference>
<dbReference type="InterPro" id="IPR050169">
    <property type="entry name" value="Krueppel_C2H2_ZnF"/>
</dbReference>
<organism evidence="2 3">
    <name type="scientific">Laticauda laticaudata</name>
    <name type="common">Blue-ringed sea krait</name>
    <name type="synonym">Blue-lipped sea krait</name>
    <dbReference type="NCBI Taxonomy" id="8630"/>
    <lineage>
        <taxon>Eukaryota</taxon>
        <taxon>Metazoa</taxon>
        <taxon>Chordata</taxon>
        <taxon>Craniata</taxon>
        <taxon>Vertebrata</taxon>
        <taxon>Euteleostomi</taxon>
        <taxon>Lepidosauria</taxon>
        <taxon>Squamata</taxon>
        <taxon>Bifurcata</taxon>
        <taxon>Unidentata</taxon>
        <taxon>Episquamata</taxon>
        <taxon>Toxicofera</taxon>
        <taxon>Serpentes</taxon>
        <taxon>Colubroidea</taxon>
        <taxon>Elapidae</taxon>
        <taxon>Laticaudinae</taxon>
        <taxon>Laticauda</taxon>
    </lineage>
</organism>
<dbReference type="Gene3D" id="6.10.140.140">
    <property type="match status" value="1"/>
</dbReference>
<dbReference type="Ensembl" id="ENSLLTT00000012321.1">
    <property type="protein sequence ID" value="ENSLLTP00000011854.1"/>
    <property type="gene ID" value="ENSLLTG00000009124.1"/>
</dbReference>